<evidence type="ECO:0000256" key="1">
    <source>
        <dbReference type="ARBA" id="ARBA00022729"/>
    </source>
</evidence>
<dbReference type="SUPFAM" id="SSF48695">
    <property type="entry name" value="Multiheme cytochromes"/>
    <property type="match status" value="1"/>
</dbReference>
<protein>
    <recommendedName>
        <fullName evidence="5">Cytochrome C</fullName>
    </recommendedName>
</protein>
<dbReference type="OrthoDB" id="9788513at2"/>
<proteinExistence type="predicted"/>
<dbReference type="RefSeq" id="WP_149266120.1">
    <property type="nucleotide sequence ID" value="NZ_VFJB01000004.1"/>
</dbReference>
<dbReference type="InterPro" id="IPR051829">
    <property type="entry name" value="Multiheme_Cytochr_ET"/>
</dbReference>
<keyword evidence="1 2" id="KW-0732">Signal</keyword>
<feature type="chain" id="PRO_5023137034" description="Cytochrome C" evidence="2">
    <location>
        <begin position="20"/>
        <end position="492"/>
    </location>
</feature>
<accession>A0A5A8F4Z9</accession>
<evidence type="ECO:0000313" key="3">
    <source>
        <dbReference type="EMBL" id="KAA0258566.1"/>
    </source>
</evidence>
<keyword evidence="4" id="KW-1185">Reference proteome</keyword>
<dbReference type="PANTHER" id="PTHR35038:SF5">
    <property type="entry name" value="CYTOCHROME C-TYPE PROTEIN NRFB"/>
    <property type="match status" value="1"/>
</dbReference>
<evidence type="ECO:0008006" key="5">
    <source>
        <dbReference type="Google" id="ProtNLM"/>
    </source>
</evidence>
<evidence type="ECO:0000313" key="4">
    <source>
        <dbReference type="Proteomes" id="UP000322876"/>
    </source>
</evidence>
<dbReference type="InterPro" id="IPR036280">
    <property type="entry name" value="Multihaem_cyt_sf"/>
</dbReference>
<dbReference type="Proteomes" id="UP000322876">
    <property type="component" value="Unassembled WGS sequence"/>
</dbReference>
<name>A0A5A8F4Z9_9BACT</name>
<reference evidence="3 4" key="1">
    <citation type="submission" date="2019-06" db="EMBL/GenBank/DDBJ databases">
        <title>Genomic insights into carbon and energy metabolism of Deferribacter autotrophicus revealed new metabolic traits in the phylum Deferribacteres.</title>
        <authorList>
            <person name="Slobodkin A.I."/>
            <person name="Slobodkina G.B."/>
            <person name="Allioux M."/>
            <person name="Alain K."/>
            <person name="Jebbar M."/>
            <person name="Shadrin V."/>
            <person name="Kublanov I.V."/>
            <person name="Toshchakov S.V."/>
            <person name="Bonch-Osmolovskaya E.A."/>
        </authorList>
    </citation>
    <scope>NUCLEOTIDE SEQUENCE [LARGE SCALE GENOMIC DNA]</scope>
    <source>
        <strain evidence="3 4">SL50</strain>
    </source>
</reference>
<feature type="signal peptide" evidence="2">
    <location>
        <begin position="1"/>
        <end position="19"/>
    </location>
</feature>
<dbReference type="Pfam" id="PF11783">
    <property type="entry name" value="Cytochrome_cB"/>
    <property type="match status" value="1"/>
</dbReference>
<evidence type="ECO:0000256" key="2">
    <source>
        <dbReference type="SAM" id="SignalP"/>
    </source>
</evidence>
<comment type="caution">
    <text evidence="3">The sequence shown here is derived from an EMBL/GenBank/DDBJ whole genome shotgun (WGS) entry which is preliminary data.</text>
</comment>
<sequence length="492" mass="55090">MRYLSALLIIFFSFSIALADGYYDPKEYYKSKDYEKYKSRSARKANPHKKLTGYTGAFYCEKCHPGAIEEVMNSIHYKWAGKLPPNYLIENGKAVTGGKEIGKKYKLGSCPGAYPLANYLGILPDKNGKKIGLGCGKCHVGGGYPPVEFKKAMFEQKNAIECLLCHAEEYDMSKRKVIKVGEKNGKPILRLTQDMSDKALQSVGRPTNEACMRCHYTAGGGPLFKRGVDYADDTDVHAAIGLLCVDCHTPRPRKDHGMVRSLGLDIWNYDHYTKEEGCIKCHPGKIHKDKRYDAGCNGKVACVTCHIKTTGGLMMKDFSQMHQSKKSGFWLFKTIVKDEHSVPVVYKWWDGKAREPFIPQGDPKDKNSKLYVFKKFEQIIPVDKNGNRLPYKLGIVTKMGPGKDENGNNIPDNIEKATLIGVKLGKFLNGKPENPGIKKSPIAGFKKITEYFMVSHGVLPKEEALTCKDCHGNNPVINWKELGMENPVTINQ</sequence>
<dbReference type="GO" id="GO:0016491">
    <property type="term" value="F:oxidoreductase activity"/>
    <property type="evidence" value="ECO:0007669"/>
    <property type="project" value="TreeGrafter"/>
</dbReference>
<dbReference type="InterPro" id="IPR024673">
    <property type="entry name" value="Octahem_Cyt_c"/>
</dbReference>
<organism evidence="3 4">
    <name type="scientific">Deferribacter autotrophicus</name>
    <dbReference type="NCBI Taxonomy" id="500465"/>
    <lineage>
        <taxon>Bacteria</taxon>
        <taxon>Pseudomonadati</taxon>
        <taxon>Deferribacterota</taxon>
        <taxon>Deferribacteres</taxon>
        <taxon>Deferribacterales</taxon>
        <taxon>Deferribacteraceae</taxon>
        <taxon>Deferribacter</taxon>
    </lineage>
</organism>
<dbReference type="PANTHER" id="PTHR35038">
    <property type="entry name" value="DISSIMILATORY SULFITE REDUCTASE SIRA"/>
    <property type="match status" value="1"/>
</dbReference>
<dbReference type="EMBL" id="VFJB01000004">
    <property type="protein sequence ID" value="KAA0258566.1"/>
    <property type="molecule type" value="Genomic_DNA"/>
</dbReference>
<gene>
    <name evidence="3" type="ORF">FHQ18_05250</name>
</gene>
<dbReference type="AlphaFoldDB" id="A0A5A8F4Z9"/>
<dbReference type="Gene3D" id="1.10.1130.10">
    <property type="entry name" value="Flavocytochrome C3, Chain A"/>
    <property type="match status" value="1"/>
</dbReference>